<name>A0A3S5BPV6_9PLAT</name>
<dbReference type="GO" id="GO:0030286">
    <property type="term" value="C:dynein complex"/>
    <property type="evidence" value="ECO:0007669"/>
    <property type="project" value="InterPro"/>
</dbReference>
<feature type="transmembrane region" description="Helical" evidence="1">
    <location>
        <begin position="28"/>
        <end position="52"/>
    </location>
</feature>
<dbReference type="Gene3D" id="3.30.740.10">
    <property type="entry name" value="Protein Inhibitor Of Neuronal Nitric Oxide Synthase"/>
    <property type="match status" value="1"/>
</dbReference>
<dbReference type="Proteomes" id="UP000784294">
    <property type="component" value="Unassembled WGS sequence"/>
</dbReference>
<keyword evidence="1" id="KW-1133">Transmembrane helix</keyword>
<keyword evidence="1" id="KW-0472">Membrane</keyword>
<dbReference type="InterPro" id="IPR001372">
    <property type="entry name" value="Dynein_light_chain_typ-1/2"/>
</dbReference>
<protein>
    <recommendedName>
        <fullName evidence="4">Dynein light chain</fullName>
    </recommendedName>
</protein>
<organism evidence="2 3">
    <name type="scientific">Protopolystoma xenopodis</name>
    <dbReference type="NCBI Taxonomy" id="117903"/>
    <lineage>
        <taxon>Eukaryota</taxon>
        <taxon>Metazoa</taxon>
        <taxon>Spiralia</taxon>
        <taxon>Lophotrochozoa</taxon>
        <taxon>Platyhelminthes</taxon>
        <taxon>Monogenea</taxon>
        <taxon>Polyopisthocotylea</taxon>
        <taxon>Polystomatidea</taxon>
        <taxon>Polystomatidae</taxon>
        <taxon>Protopolystoma</taxon>
    </lineage>
</organism>
<accession>A0A3S5BPV6</accession>
<proteinExistence type="predicted"/>
<dbReference type="OrthoDB" id="6506078at2759"/>
<keyword evidence="1" id="KW-0812">Transmembrane</keyword>
<comment type="caution">
    <text evidence="2">The sequence shown here is derived from an EMBL/GenBank/DDBJ whole genome shotgun (WGS) entry which is preliminary data.</text>
</comment>
<evidence type="ECO:0000313" key="2">
    <source>
        <dbReference type="EMBL" id="VEL12765.1"/>
    </source>
</evidence>
<sequence>MDRKFGAAWHVTVGEGYGFEITHETKHLLYMFFGGNLAVTVWNLDIVVWMILYSDDVRHKTDEILARFTEIEGDYLGNSVNNKLPLMPMAAGQEELAVVLW</sequence>
<reference evidence="2" key="1">
    <citation type="submission" date="2018-11" db="EMBL/GenBank/DDBJ databases">
        <authorList>
            <consortium name="Pathogen Informatics"/>
        </authorList>
    </citation>
    <scope>NUCLEOTIDE SEQUENCE</scope>
</reference>
<keyword evidence="3" id="KW-1185">Reference proteome</keyword>
<evidence type="ECO:0008006" key="4">
    <source>
        <dbReference type="Google" id="ProtNLM"/>
    </source>
</evidence>
<evidence type="ECO:0000313" key="3">
    <source>
        <dbReference type="Proteomes" id="UP000784294"/>
    </source>
</evidence>
<dbReference type="AlphaFoldDB" id="A0A3S5BPV6"/>
<dbReference type="EMBL" id="CAAALY010015771">
    <property type="protein sequence ID" value="VEL12765.1"/>
    <property type="molecule type" value="Genomic_DNA"/>
</dbReference>
<dbReference type="SUPFAM" id="SSF54648">
    <property type="entry name" value="DLC"/>
    <property type="match status" value="1"/>
</dbReference>
<dbReference type="Pfam" id="PF01221">
    <property type="entry name" value="Dynein_light"/>
    <property type="match status" value="1"/>
</dbReference>
<dbReference type="InterPro" id="IPR037177">
    <property type="entry name" value="DLC_sf"/>
</dbReference>
<evidence type="ECO:0000256" key="1">
    <source>
        <dbReference type="SAM" id="Phobius"/>
    </source>
</evidence>
<dbReference type="GO" id="GO:0007017">
    <property type="term" value="P:microtubule-based process"/>
    <property type="evidence" value="ECO:0007669"/>
    <property type="project" value="InterPro"/>
</dbReference>
<gene>
    <name evidence="2" type="ORF">PXEA_LOCUS6205</name>
</gene>